<organism evidence="1 2">
    <name type="scientific">Photorhabdus australis subsp. thailandensis</name>
    <dbReference type="NCBI Taxonomy" id="2805096"/>
    <lineage>
        <taxon>Bacteria</taxon>
        <taxon>Pseudomonadati</taxon>
        <taxon>Pseudomonadota</taxon>
        <taxon>Gammaproteobacteria</taxon>
        <taxon>Enterobacterales</taxon>
        <taxon>Morganellaceae</taxon>
        <taxon>Photorhabdus</taxon>
    </lineage>
</organism>
<comment type="caution">
    <text evidence="1">The sequence shown here is derived from an EMBL/GenBank/DDBJ whole genome shotgun (WGS) entry which is preliminary data.</text>
</comment>
<sequence>MKYKQLTCGEQGLDVQLHHEIYRMIYNDKKRVIYEHNFVVTSKPCYKQYGKYEPIPLIYSL</sequence>
<protein>
    <submittedName>
        <fullName evidence="1">Uncharacterized protein</fullName>
    </submittedName>
</protein>
<reference evidence="1 2" key="1">
    <citation type="submission" date="2015-12" db="EMBL/GenBank/DDBJ databases">
        <title>Genome comparisons provide insights into the role of secondary metabolites in the pathogenic phase of the Photorhabdus life cycle.</title>
        <authorList>
            <person name="Tobias N.J."/>
            <person name="Mishra B."/>
            <person name="Gupta D.K."/>
            <person name="Thines M."/>
            <person name="Stinear T.P."/>
            <person name="Bode H.B."/>
        </authorList>
    </citation>
    <scope>NUCLEOTIDE SEQUENCE [LARGE SCALE GENOMIC DNA]</scope>
    <source>
        <strain evidence="1 2">PB68.1</strain>
    </source>
</reference>
<proteinExistence type="predicted"/>
<name>A0A1C0U5S9_9GAMM</name>
<evidence type="ECO:0000313" key="2">
    <source>
        <dbReference type="Proteomes" id="UP000093476"/>
    </source>
</evidence>
<dbReference type="Proteomes" id="UP000093476">
    <property type="component" value="Unassembled WGS sequence"/>
</dbReference>
<keyword evidence="2" id="KW-1185">Reference proteome</keyword>
<accession>A0A1C0U5S9</accession>
<dbReference type="EMBL" id="LOMY01000051">
    <property type="protein sequence ID" value="OCQ53243.1"/>
    <property type="molecule type" value="Genomic_DNA"/>
</dbReference>
<gene>
    <name evidence="1" type="ORF">Ppb6_01644</name>
</gene>
<dbReference type="AlphaFoldDB" id="A0A1C0U5S9"/>
<evidence type="ECO:0000313" key="1">
    <source>
        <dbReference type="EMBL" id="OCQ53243.1"/>
    </source>
</evidence>